<name>N2AHK4_9FIRM</name>
<organism evidence="1 2">
    <name type="scientific">Eubacterium plexicaudatum ASF492</name>
    <dbReference type="NCBI Taxonomy" id="1235802"/>
    <lineage>
        <taxon>Bacteria</taxon>
        <taxon>Bacillati</taxon>
        <taxon>Bacillota</taxon>
        <taxon>Clostridia</taxon>
        <taxon>Eubacteriales</taxon>
        <taxon>Eubacteriaceae</taxon>
        <taxon>Eubacterium</taxon>
    </lineage>
</organism>
<dbReference type="STRING" id="1235802.C823_03491"/>
<keyword evidence="2" id="KW-1185">Reference proteome</keyword>
<sequence>MKTPVSNLKMVTDTLRSKDAPLIDMLAMACSGIVYAAEKKDICVTVDCPEDLLLSHDSKWTAEAVFNLPDNAVKYTPVGGAIRISVEQWEITWQTDIPSCPA</sequence>
<dbReference type="EMBL" id="AQFT01000101">
    <property type="protein sequence ID" value="EMZ23864.1"/>
    <property type="molecule type" value="Genomic_DNA"/>
</dbReference>
<evidence type="ECO:0008006" key="3">
    <source>
        <dbReference type="Google" id="ProtNLM"/>
    </source>
</evidence>
<protein>
    <recommendedName>
        <fullName evidence="3">Histidine kinase/HSP90-like ATPase domain-containing protein</fullName>
    </recommendedName>
</protein>
<comment type="caution">
    <text evidence="1">The sequence shown here is derived from an EMBL/GenBank/DDBJ whole genome shotgun (WGS) entry which is preliminary data.</text>
</comment>
<accession>N2AHK4</accession>
<dbReference type="Gene3D" id="3.30.565.10">
    <property type="entry name" value="Histidine kinase-like ATPase, C-terminal domain"/>
    <property type="match status" value="1"/>
</dbReference>
<proteinExistence type="predicted"/>
<evidence type="ECO:0000313" key="1">
    <source>
        <dbReference type="EMBL" id="EMZ23864.1"/>
    </source>
</evidence>
<dbReference type="HOGENOM" id="CLU_2273175_0_0_9"/>
<dbReference type="SUPFAM" id="SSF55874">
    <property type="entry name" value="ATPase domain of HSP90 chaperone/DNA topoisomerase II/histidine kinase"/>
    <property type="match status" value="1"/>
</dbReference>
<dbReference type="eggNOG" id="COG2205">
    <property type="taxonomic scope" value="Bacteria"/>
</dbReference>
<evidence type="ECO:0000313" key="2">
    <source>
        <dbReference type="Proteomes" id="UP000012589"/>
    </source>
</evidence>
<reference evidence="1 2" key="1">
    <citation type="journal article" date="2014" name="Genome Announc.">
        <title>Draft genome sequences of the altered schaedler flora, a defined bacterial community from gnotobiotic mice.</title>
        <authorList>
            <person name="Wannemuehler M.J."/>
            <person name="Overstreet A.M."/>
            <person name="Ward D.V."/>
            <person name="Phillips G.J."/>
        </authorList>
    </citation>
    <scope>NUCLEOTIDE SEQUENCE [LARGE SCALE GENOMIC DNA]</scope>
    <source>
        <strain evidence="1 2">ASF492</strain>
    </source>
</reference>
<dbReference type="InterPro" id="IPR036890">
    <property type="entry name" value="HATPase_C_sf"/>
</dbReference>
<dbReference type="PATRIC" id="fig|1235802.3.peg.3677"/>
<gene>
    <name evidence="1" type="ORF">C823_03491</name>
</gene>
<dbReference type="Proteomes" id="UP000012589">
    <property type="component" value="Unassembled WGS sequence"/>
</dbReference>
<dbReference type="AlphaFoldDB" id="N2AHK4"/>